<accession>A0ABP0HVE8</accession>
<dbReference type="InterPro" id="IPR011429">
    <property type="entry name" value="Cyt_c_Planctomycete-type"/>
</dbReference>
<feature type="domain" description="Cytochrome C Planctomycete-type" evidence="4">
    <location>
        <begin position="32"/>
        <end position="87"/>
    </location>
</feature>
<name>A0ABP0HVE8_9DINO</name>
<keyword evidence="1" id="KW-0175">Coiled coil</keyword>
<reference evidence="5 6" key="1">
    <citation type="submission" date="2024-02" db="EMBL/GenBank/DDBJ databases">
        <authorList>
            <person name="Chen Y."/>
            <person name="Shah S."/>
            <person name="Dougan E. K."/>
            <person name="Thang M."/>
            <person name="Chan C."/>
        </authorList>
    </citation>
    <scope>NUCLEOTIDE SEQUENCE [LARGE SCALE GENOMIC DNA]</scope>
</reference>
<feature type="coiled-coil region" evidence="1">
    <location>
        <begin position="393"/>
        <end position="436"/>
    </location>
</feature>
<sequence>MVCALLVRPSSATSAEPLVFERDVRPLLKTHCFHCHGEEPEVQGSLDVRLVRWMESGGDSGTAVVKGSAEESLLYQRIRDGEMPPDEGKQLSHDEIAIIRQWIDEGAQTARPEPESIDGPLITEEERSYWAFLPIERIDPPSVEAADRARTPIDSFLLSRLEEQGFSYAEEASRLALLRRASIDLTGLPPTLEEAQQFLADEVPGAYERLVDRLLSSPAYGERWGRHWLDVAGYADSEGYNSADAVRNHAFRYRDYVIRAFNADKPFDQFILEQLAGDELVTSPLNNLTPEDAELLAATGFLRMAPDGTGGAVDDAAVARNEVIAETIKIVSTSLMGMTVGCAQCHDHRYDPIPQADYYALRAVFDPALDWKQWKSPRQRLVSMYTDADREVAAEIEAEARKIDAERKKKQDEYIAATFEREVKKLPEEIQDAAREARETPAKERTADQKKLLKKYPSLNVSAGSLYLYDRKAADKLKAMAAKAKELRETKPKEEFIRALVEPPGASPVSFVFFRGDHEQPHEEVAPRGLTVLDLNVELPSIPAKVEGEETTGRRTALAKRLTDPNHPLTARVIANRIWMHHFGRGLVATPGDFGVLGARPTHPQLLDWLARELIESGWSVKHLHRMIMMSAAYRQSTRGDEALVRADPDNELCGRAPLRRLEAEVVRDATLLLTGTLNRELYGPPVPVMADRVGRWVLGIENLNAGRPGKEIALGGGRSTGEALMLMNSDFVLESSTTASAVQFLIDQQEIFASQITSAGKDDKATPELQALASLCHMLLSSNEFLYVE</sequence>
<dbReference type="Proteomes" id="UP001642464">
    <property type="component" value="Unassembled WGS sequence"/>
</dbReference>
<dbReference type="Pfam" id="PF07583">
    <property type="entry name" value="PSCyt2"/>
    <property type="match status" value="1"/>
</dbReference>
<proteinExistence type="predicted"/>
<dbReference type="Pfam" id="PF07635">
    <property type="entry name" value="PSCyt1"/>
    <property type="match status" value="1"/>
</dbReference>
<protein>
    <submittedName>
        <fullName evidence="5">DUF1553 domain-containing protein</fullName>
    </submittedName>
</protein>
<keyword evidence="6" id="KW-1185">Reference proteome</keyword>
<evidence type="ECO:0000259" key="3">
    <source>
        <dbReference type="Pfam" id="PF07587"/>
    </source>
</evidence>
<gene>
    <name evidence="5" type="ORF">SCF082_LOCUS3603</name>
</gene>
<dbReference type="EMBL" id="CAXAMM010001852">
    <property type="protein sequence ID" value="CAK8993678.1"/>
    <property type="molecule type" value="Genomic_DNA"/>
</dbReference>
<dbReference type="PANTHER" id="PTHR35889:SF3">
    <property type="entry name" value="F-BOX DOMAIN-CONTAINING PROTEIN"/>
    <property type="match status" value="1"/>
</dbReference>
<comment type="caution">
    <text evidence="5">The sequence shown here is derived from an EMBL/GenBank/DDBJ whole genome shotgun (WGS) entry which is preliminary data.</text>
</comment>
<dbReference type="PANTHER" id="PTHR35889">
    <property type="entry name" value="CYCLOINULO-OLIGOSACCHARIDE FRUCTANOTRANSFERASE-RELATED"/>
    <property type="match status" value="1"/>
</dbReference>
<feature type="domain" description="DUF1549" evidence="2">
    <location>
        <begin position="152"/>
        <end position="367"/>
    </location>
</feature>
<dbReference type="InterPro" id="IPR036909">
    <property type="entry name" value="Cyt_c-like_dom_sf"/>
</dbReference>
<evidence type="ECO:0000313" key="6">
    <source>
        <dbReference type="Proteomes" id="UP001642464"/>
    </source>
</evidence>
<evidence type="ECO:0000256" key="1">
    <source>
        <dbReference type="SAM" id="Coils"/>
    </source>
</evidence>
<evidence type="ECO:0000259" key="4">
    <source>
        <dbReference type="Pfam" id="PF07635"/>
    </source>
</evidence>
<dbReference type="Pfam" id="PF07587">
    <property type="entry name" value="PSD1"/>
    <property type="match status" value="1"/>
</dbReference>
<evidence type="ECO:0000259" key="2">
    <source>
        <dbReference type="Pfam" id="PF07583"/>
    </source>
</evidence>
<dbReference type="InterPro" id="IPR022655">
    <property type="entry name" value="DUF1553"/>
</dbReference>
<dbReference type="InterPro" id="IPR011444">
    <property type="entry name" value="DUF1549"/>
</dbReference>
<dbReference type="SUPFAM" id="SSF46626">
    <property type="entry name" value="Cytochrome c"/>
    <property type="match status" value="1"/>
</dbReference>
<feature type="domain" description="DUF1553" evidence="3">
    <location>
        <begin position="554"/>
        <end position="690"/>
    </location>
</feature>
<evidence type="ECO:0000313" key="5">
    <source>
        <dbReference type="EMBL" id="CAK8993678.1"/>
    </source>
</evidence>
<organism evidence="5 6">
    <name type="scientific">Durusdinium trenchii</name>
    <dbReference type="NCBI Taxonomy" id="1381693"/>
    <lineage>
        <taxon>Eukaryota</taxon>
        <taxon>Sar</taxon>
        <taxon>Alveolata</taxon>
        <taxon>Dinophyceae</taxon>
        <taxon>Suessiales</taxon>
        <taxon>Symbiodiniaceae</taxon>
        <taxon>Durusdinium</taxon>
    </lineage>
</organism>